<name>A0ABY3N1R4_9GAMM</name>
<dbReference type="Pfam" id="PF13466">
    <property type="entry name" value="STAS_2"/>
    <property type="match status" value="1"/>
</dbReference>
<evidence type="ECO:0000259" key="1">
    <source>
        <dbReference type="PROSITE" id="PS50801"/>
    </source>
</evidence>
<dbReference type="InterPro" id="IPR052746">
    <property type="entry name" value="MlaB_ABC_Transporter"/>
</dbReference>
<comment type="caution">
    <text evidence="2">The sequence shown here is derived from an EMBL/GenBank/DDBJ whole genome shotgun (WGS) entry which is preliminary data.</text>
</comment>
<dbReference type="InterPro" id="IPR058548">
    <property type="entry name" value="MlaB-like_STAS"/>
</dbReference>
<proteinExistence type="predicted"/>
<evidence type="ECO:0000313" key="2">
    <source>
        <dbReference type="EMBL" id="TYK67177.1"/>
    </source>
</evidence>
<keyword evidence="3" id="KW-1185">Reference proteome</keyword>
<gene>
    <name evidence="2" type="ORF">CWS31_001180</name>
</gene>
<dbReference type="SUPFAM" id="SSF52091">
    <property type="entry name" value="SpoIIaa-like"/>
    <property type="match status" value="1"/>
</dbReference>
<sequence>MSTVNIILNHGVLVINGELTRYSVAEFKPSEYVNWFAHSAVKVDLSLVSKVDTAGLAWLFYLLEQADNYNCQLNFCKIPEKLTKLISLSGVDGLLPMTCE</sequence>
<dbReference type="InterPro" id="IPR036513">
    <property type="entry name" value="STAS_dom_sf"/>
</dbReference>
<dbReference type="Proteomes" id="UP000815846">
    <property type="component" value="Unassembled WGS sequence"/>
</dbReference>
<dbReference type="PANTHER" id="PTHR35849:SF1">
    <property type="entry name" value="INTERMEMBRANE PHOSPHOLIPID TRANSPORT SYSTEM BINDING PROTEIN MLAB"/>
    <property type="match status" value="1"/>
</dbReference>
<dbReference type="PROSITE" id="PS50801">
    <property type="entry name" value="STAS"/>
    <property type="match status" value="1"/>
</dbReference>
<dbReference type="CDD" id="cd07043">
    <property type="entry name" value="STAS_anti-anti-sigma_factors"/>
    <property type="match status" value="1"/>
</dbReference>
<dbReference type="InterPro" id="IPR002645">
    <property type="entry name" value="STAS_dom"/>
</dbReference>
<dbReference type="Gene3D" id="3.30.750.24">
    <property type="entry name" value="STAS domain"/>
    <property type="match status" value="1"/>
</dbReference>
<protein>
    <submittedName>
        <fullName evidence="2">STAS domain-containing protein</fullName>
    </submittedName>
</protein>
<accession>A0ABY3N1R4</accession>
<dbReference type="PANTHER" id="PTHR35849">
    <property type="entry name" value="BLR2341 PROTEIN"/>
    <property type="match status" value="1"/>
</dbReference>
<reference evidence="2 3" key="1">
    <citation type="submission" date="2019-08" db="EMBL/GenBank/DDBJ databases">
        <title>Microbe sample from Colwellia echini.</title>
        <authorList>
            <person name="Christiansen L."/>
            <person name="Pathiraja D."/>
            <person name="Schultz-Johansen M."/>
            <person name="Choi I.-G."/>
            <person name="Stougaard P."/>
        </authorList>
    </citation>
    <scope>NUCLEOTIDE SEQUENCE [LARGE SCALE GENOMIC DNA]</scope>
    <source>
        <strain evidence="2 3">A3</strain>
    </source>
</reference>
<dbReference type="RefSeq" id="WP_101343324.1">
    <property type="nucleotide sequence ID" value="NZ_PJAI02000001.1"/>
</dbReference>
<feature type="domain" description="STAS" evidence="1">
    <location>
        <begin position="12"/>
        <end position="100"/>
    </location>
</feature>
<organism evidence="2 3">
    <name type="scientific">Colwellia echini</name>
    <dbReference type="NCBI Taxonomy" id="1982103"/>
    <lineage>
        <taxon>Bacteria</taxon>
        <taxon>Pseudomonadati</taxon>
        <taxon>Pseudomonadota</taxon>
        <taxon>Gammaproteobacteria</taxon>
        <taxon>Alteromonadales</taxon>
        <taxon>Colwelliaceae</taxon>
        <taxon>Colwellia</taxon>
    </lineage>
</organism>
<dbReference type="EMBL" id="PJAI02000001">
    <property type="protein sequence ID" value="TYK67177.1"/>
    <property type="molecule type" value="Genomic_DNA"/>
</dbReference>
<evidence type="ECO:0000313" key="3">
    <source>
        <dbReference type="Proteomes" id="UP000815846"/>
    </source>
</evidence>